<dbReference type="GO" id="GO:0044874">
    <property type="term" value="P:lipoprotein localization to outer membrane"/>
    <property type="evidence" value="ECO:0007669"/>
    <property type="project" value="UniProtKB-UniRule"/>
</dbReference>
<comment type="subunit">
    <text evidence="3 10">Monomer.</text>
</comment>
<dbReference type="AlphaFoldDB" id="A0A4Y8UMU1"/>
<feature type="chain" id="PRO_5021520011" description="Outer-membrane lipoprotein carrier protein" evidence="10">
    <location>
        <begin position="51"/>
        <end position="243"/>
    </location>
</feature>
<dbReference type="Gene3D" id="2.50.20.10">
    <property type="entry name" value="Lipoprotein localisation LolA/LolB/LppX"/>
    <property type="match status" value="1"/>
</dbReference>
<dbReference type="InterPro" id="IPR004564">
    <property type="entry name" value="OM_lipoprot_carrier_LolA-like"/>
</dbReference>
<keyword evidence="5 10" id="KW-0813">Transport</keyword>
<dbReference type="CDD" id="cd16325">
    <property type="entry name" value="LolA"/>
    <property type="match status" value="1"/>
</dbReference>
<evidence type="ECO:0000256" key="2">
    <source>
        <dbReference type="ARBA" id="ARBA00007615"/>
    </source>
</evidence>
<dbReference type="PANTHER" id="PTHR35869:SF1">
    <property type="entry name" value="OUTER-MEMBRANE LIPOPROTEIN CARRIER PROTEIN"/>
    <property type="match status" value="1"/>
</dbReference>
<accession>A0A4Y8UMU1</accession>
<comment type="function">
    <text evidence="10">Participates in the translocation of lipoproteins from the inner membrane to the outer membrane. Only forms a complex with a lipoprotein if the residue after the N-terminal Cys is not an aspartate (The Asp acts as a targeting signal to indicate that the lipoprotein should stay in the inner membrane).</text>
</comment>
<evidence type="ECO:0000256" key="3">
    <source>
        <dbReference type="ARBA" id="ARBA00011245"/>
    </source>
</evidence>
<keyword evidence="11" id="KW-0449">Lipoprotein</keyword>
<keyword evidence="12" id="KW-1185">Reference proteome</keyword>
<keyword evidence="8 10" id="KW-0653">Protein transport</keyword>
<keyword evidence="9 10" id="KW-0143">Chaperone</keyword>
<dbReference type="PANTHER" id="PTHR35869">
    <property type="entry name" value="OUTER-MEMBRANE LIPOPROTEIN CARRIER PROTEIN"/>
    <property type="match status" value="1"/>
</dbReference>
<dbReference type="Pfam" id="PF03548">
    <property type="entry name" value="LolA"/>
    <property type="match status" value="1"/>
</dbReference>
<keyword evidence="6 10" id="KW-0732">Signal</keyword>
<dbReference type="Proteomes" id="UP000298133">
    <property type="component" value="Unassembled WGS sequence"/>
</dbReference>
<comment type="caution">
    <text evidence="11">The sequence shown here is derived from an EMBL/GenBank/DDBJ whole genome shotgun (WGS) entry which is preliminary data.</text>
</comment>
<evidence type="ECO:0000256" key="10">
    <source>
        <dbReference type="HAMAP-Rule" id="MF_00240"/>
    </source>
</evidence>
<evidence type="ECO:0000313" key="12">
    <source>
        <dbReference type="Proteomes" id="UP000298133"/>
    </source>
</evidence>
<evidence type="ECO:0000256" key="7">
    <source>
        <dbReference type="ARBA" id="ARBA00022764"/>
    </source>
</evidence>
<feature type="signal peptide" evidence="10">
    <location>
        <begin position="1"/>
        <end position="50"/>
    </location>
</feature>
<evidence type="ECO:0000313" key="11">
    <source>
        <dbReference type="EMBL" id="TFH69014.1"/>
    </source>
</evidence>
<comment type="subcellular location">
    <subcellularLocation>
        <location evidence="1 10">Periplasm</location>
    </subcellularLocation>
</comment>
<dbReference type="GO" id="GO:0042953">
    <property type="term" value="P:lipoprotein transport"/>
    <property type="evidence" value="ECO:0007669"/>
    <property type="project" value="InterPro"/>
</dbReference>
<proteinExistence type="inferred from homology"/>
<keyword evidence="7 10" id="KW-0574">Periplasm</keyword>
<evidence type="ECO:0000256" key="4">
    <source>
        <dbReference type="ARBA" id="ARBA00014035"/>
    </source>
</evidence>
<gene>
    <name evidence="10 11" type="primary">lolA</name>
    <name evidence="11" type="ORF">E3W66_03490</name>
</gene>
<comment type="similarity">
    <text evidence="2 10">Belongs to the LolA family.</text>
</comment>
<dbReference type="InterPro" id="IPR018323">
    <property type="entry name" value="OM_lipoprot_carrier_LolA_Pbac"/>
</dbReference>
<dbReference type="InterPro" id="IPR029046">
    <property type="entry name" value="LolA/LolB/LppX"/>
</dbReference>
<evidence type="ECO:0000256" key="8">
    <source>
        <dbReference type="ARBA" id="ARBA00022927"/>
    </source>
</evidence>
<dbReference type="HAMAP" id="MF_00240">
    <property type="entry name" value="LolA"/>
    <property type="match status" value="1"/>
</dbReference>
<dbReference type="EMBL" id="SPIA01000001">
    <property type="protein sequence ID" value="TFH69014.1"/>
    <property type="molecule type" value="Genomic_DNA"/>
</dbReference>
<name>A0A4Y8UMU1_9GAMM</name>
<reference evidence="11 12" key="1">
    <citation type="submission" date="2019-03" db="EMBL/GenBank/DDBJ databases">
        <title>Draft genome of Gammaproteobacteria bacterium LSUCC0057, a member of the SAR92 clade.</title>
        <authorList>
            <person name="Lanclos V.C."/>
            <person name="Doiron C."/>
            <person name="Henson M.W."/>
            <person name="Thrash J.C."/>
        </authorList>
    </citation>
    <scope>NUCLEOTIDE SEQUENCE [LARGE SCALE GENOMIC DNA]</scope>
    <source>
        <strain evidence="11 12">LSUCC0057</strain>
    </source>
</reference>
<dbReference type="GO" id="GO:0042597">
    <property type="term" value="C:periplasmic space"/>
    <property type="evidence" value="ECO:0007669"/>
    <property type="project" value="UniProtKB-SubCell"/>
</dbReference>
<dbReference type="OrthoDB" id="9787361at2"/>
<dbReference type="SUPFAM" id="SSF89392">
    <property type="entry name" value="Prokaryotic lipoproteins and lipoprotein localization factors"/>
    <property type="match status" value="1"/>
</dbReference>
<organism evidence="11 12">
    <name type="scientific">Gammaproteobacteria bacterium LSUCC0057</name>
    <dbReference type="NCBI Taxonomy" id="2559237"/>
    <lineage>
        <taxon>Bacteria</taxon>
        <taxon>Pseudomonadati</taxon>
        <taxon>Pseudomonadota</taxon>
        <taxon>Gammaproteobacteria</taxon>
        <taxon>Cellvibrionales</taxon>
        <taxon>Porticoccaceae</taxon>
        <taxon>SAR92 clade</taxon>
    </lineage>
</organism>
<evidence type="ECO:0000256" key="9">
    <source>
        <dbReference type="ARBA" id="ARBA00023186"/>
    </source>
</evidence>
<dbReference type="NCBIfam" id="TIGR00547">
    <property type="entry name" value="lolA"/>
    <property type="match status" value="1"/>
</dbReference>
<protein>
    <recommendedName>
        <fullName evidence="4 10">Outer-membrane lipoprotein carrier protein</fullName>
    </recommendedName>
</protein>
<evidence type="ECO:0000256" key="5">
    <source>
        <dbReference type="ARBA" id="ARBA00022448"/>
    </source>
</evidence>
<evidence type="ECO:0000256" key="1">
    <source>
        <dbReference type="ARBA" id="ARBA00004418"/>
    </source>
</evidence>
<sequence length="243" mass="26781" precursor="true">MSRWRPPGWSAPWAITATARCWRRVAAVINALRLSLALAVTALLASATTAADSTTIAAQLAAKFASVQSWQGRFEQTLFDINGRQQQRVEGEFALQQPNLIDWRYAAPLNQRLVSDGERIWFYDSDLDQVTVQPLAALLRQSPAAILLGQLPPSPDYQVRVEQLSAASGETVLRYTLDSQESGSGSAVAQLVLDWQGEQLSAMTSRDNFGQTTVVVFSEVVRDRVIDPHRFMFTPPAGVDVVH</sequence>
<evidence type="ECO:0000256" key="6">
    <source>
        <dbReference type="ARBA" id="ARBA00022729"/>
    </source>
</evidence>